<dbReference type="STRING" id="692370.A6F68_00412"/>
<gene>
    <name evidence="1" type="ORF">A6F68_00412</name>
</gene>
<dbReference type="AlphaFoldDB" id="A0A1B2A9W0"/>
<evidence type="ECO:0008006" key="3">
    <source>
        <dbReference type="Google" id="ProtNLM"/>
    </source>
</evidence>
<accession>A0A1B2A9W0</accession>
<name>A0A1B2A9W0_9SPHN</name>
<evidence type="ECO:0000313" key="1">
    <source>
        <dbReference type="EMBL" id="ANY18947.1"/>
    </source>
</evidence>
<keyword evidence="2" id="KW-1185">Reference proteome</keyword>
<proteinExistence type="predicted"/>
<evidence type="ECO:0000313" key="2">
    <source>
        <dbReference type="Proteomes" id="UP000092932"/>
    </source>
</evidence>
<sequence>MLGETDCLLTGTGWASDLEHDARAWAKARGVPAIALLDHWTNYRSRFRRGGVEILPDEIWVTDPAALEIARAEFPELPVRLQRNDYHLAQVKAAGPTPPDGDLLFIGEPARSGWGLDVPGEIQALDYLVASARDVGIPESTRLRIRPHPADEPGKYDDWIASHPVAALDEAPDLSTALSRARYVAGLNSAALAIALDAGRTTISALPPNAPPCVLPLSRLIHLREAAAGSSPAFP</sequence>
<protein>
    <recommendedName>
        <fullName evidence="3">Capsule polysaccharide biosynthesis protein</fullName>
    </recommendedName>
</protein>
<dbReference type="RefSeq" id="WP_157096617.1">
    <property type="nucleotide sequence ID" value="NZ_CP016591.1"/>
</dbReference>
<dbReference type="Proteomes" id="UP000092932">
    <property type="component" value="Chromosome"/>
</dbReference>
<dbReference type="KEGG" id="ado:A6F68_00412"/>
<dbReference type="EMBL" id="CP016591">
    <property type="protein sequence ID" value="ANY18947.1"/>
    <property type="molecule type" value="Genomic_DNA"/>
</dbReference>
<dbReference type="OrthoDB" id="757934at2"/>
<reference evidence="1 2" key="1">
    <citation type="submission" date="2016-07" db="EMBL/GenBank/DDBJ databases">
        <title>Complete genome sequence of Altererythrobacter dongtanensis KCTC 22672, a type strain with esterase isolated from tidal flat.</title>
        <authorList>
            <person name="Cheng H."/>
            <person name="Wu Y.-H."/>
            <person name="Zhou P."/>
            <person name="Huo Y.-Y."/>
            <person name="Wang C.-S."/>
            <person name="Xu X.-W."/>
        </authorList>
    </citation>
    <scope>NUCLEOTIDE SEQUENCE [LARGE SCALE GENOMIC DNA]</scope>
    <source>
        <strain evidence="1 2">KCTC 22672</strain>
    </source>
</reference>
<organism evidence="1 2">
    <name type="scientific">Tsuneonella dongtanensis</name>
    <dbReference type="NCBI Taxonomy" id="692370"/>
    <lineage>
        <taxon>Bacteria</taxon>
        <taxon>Pseudomonadati</taxon>
        <taxon>Pseudomonadota</taxon>
        <taxon>Alphaproteobacteria</taxon>
        <taxon>Sphingomonadales</taxon>
        <taxon>Erythrobacteraceae</taxon>
        <taxon>Tsuneonella</taxon>
    </lineage>
</organism>